<dbReference type="Gene3D" id="3.30.450.20">
    <property type="entry name" value="PAS domain"/>
    <property type="match status" value="1"/>
</dbReference>
<protein>
    <submittedName>
        <fullName evidence="6">DNA polymerase III subunit epsilon</fullName>
    </submittedName>
</protein>
<keyword evidence="3" id="KW-0472">Membrane</keyword>
<dbReference type="AlphaFoldDB" id="A0A328F946"/>
<accession>A0A328F946</accession>
<reference evidence="5 8" key="2">
    <citation type="submission" date="2019-02" db="EMBL/GenBank/DDBJ databases">
        <title>Complete genome sequence of Desulfobacter hydrogenophilus AcRS1.</title>
        <authorList>
            <person name="Marietou A."/>
            <person name="Lund M.B."/>
            <person name="Marshall I.P.G."/>
            <person name="Schreiber L."/>
            <person name="Jorgensen B."/>
        </authorList>
    </citation>
    <scope>NUCLEOTIDE SEQUENCE [LARGE SCALE GENOMIC DNA]</scope>
    <source>
        <strain evidence="5 8">AcRS1</strain>
    </source>
</reference>
<evidence type="ECO:0000313" key="6">
    <source>
        <dbReference type="EMBL" id="RAL99931.1"/>
    </source>
</evidence>
<dbReference type="InterPro" id="IPR036397">
    <property type="entry name" value="RNaseH_sf"/>
</dbReference>
<dbReference type="EMBL" id="CP036313">
    <property type="protein sequence ID" value="QBH13368.1"/>
    <property type="molecule type" value="Genomic_DNA"/>
</dbReference>
<keyword evidence="8" id="KW-1185">Reference proteome</keyword>
<dbReference type="Gene3D" id="1.20.5.140">
    <property type="match status" value="1"/>
</dbReference>
<evidence type="ECO:0000256" key="2">
    <source>
        <dbReference type="ARBA" id="ARBA00026073"/>
    </source>
</evidence>
<dbReference type="Proteomes" id="UP000248798">
    <property type="component" value="Unassembled WGS sequence"/>
</dbReference>
<sequence>MPLNKKNKFLWFTGFFALLIFIFLFSIMAIFWIRLTPINQNFLSEIIKEDAIYFFISFLIFFEVVGFTIYTVLNLFFIPLTKLPDEISVMSTVNSSHRINIEGGKEIIAISKAINLFADHYETLQKNIKEEINRKRAGLEIEKNMLASFFDELPQGIIACNTEGEINLFNKKAKIIEAQNHTIGIGRSIFDIIDKDIITNALYEINVKKPKIHEAASSSFITLSPGNVLIKADISPITDLRDNFAGFIVVFYNIGKDFELYAKIDNIFKCTANQILSYLDKIKKTNMVTPEITSIEENLKKAEQDYIEKIKERLPFLVVSDRDIITTVQKKAGEKLNISLKPEFPSHINWIRIETYSFIDAFLSILTILKNKTLKRTFNCTLSKEENFLAIFFHIPDAEKNLDIFKDEKKFLKLKDFLNYHAAQISLSFNEKSEKGIKILMPLAEMKEAEGLRNIVIGREAYERPNFFDFDLFTKRKSDSKLNEMRLKDIVYTVLDTETTGLDTQNDEIISIGAVRIVNGRILTGEKFNQLIDPKMNIPLESEKIHGINNEMVKGKPNIKEVLPLFYQFSKNTVLVAHNAAFDMKMFSMKEAETGIKFDSPLLDTLLLALIVYPMHKRHDMAAIASFAGVNIVGRHTAMGDASATAEIFLKLIPLLAKKGIHTLNDAVKASKNTLYSKLKY</sequence>
<dbReference type="Gene3D" id="3.30.420.10">
    <property type="entry name" value="Ribonuclease H-like superfamily/Ribonuclease H"/>
    <property type="match status" value="1"/>
</dbReference>
<proteinExistence type="predicted"/>
<dbReference type="GO" id="GO:0008408">
    <property type="term" value="F:3'-5' exonuclease activity"/>
    <property type="evidence" value="ECO:0007669"/>
    <property type="project" value="TreeGrafter"/>
</dbReference>
<dbReference type="GO" id="GO:0045004">
    <property type="term" value="P:DNA replication proofreading"/>
    <property type="evidence" value="ECO:0007669"/>
    <property type="project" value="TreeGrafter"/>
</dbReference>
<evidence type="ECO:0000313" key="5">
    <source>
        <dbReference type="EMBL" id="QBH13368.1"/>
    </source>
</evidence>
<dbReference type="SMART" id="SM00479">
    <property type="entry name" value="EXOIII"/>
    <property type="match status" value="1"/>
</dbReference>
<dbReference type="SUPFAM" id="SSF53098">
    <property type="entry name" value="Ribonuclease H-like"/>
    <property type="match status" value="1"/>
</dbReference>
<evidence type="ECO:0000313" key="8">
    <source>
        <dbReference type="Proteomes" id="UP000293902"/>
    </source>
</evidence>
<dbReference type="GO" id="GO:0005829">
    <property type="term" value="C:cytosol"/>
    <property type="evidence" value="ECO:0007669"/>
    <property type="project" value="TreeGrafter"/>
</dbReference>
<keyword evidence="3" id="KW-1133">Transmembrane helix</keyword>
<dbReference type="InterPro" id="IPR013520">
    <property type="entry name" value="Ribonucl_H"/>
</dbReference>
<comment type="subunit">
    <text evidence="2">DNA polymerase III contains a core (composed of alpha, epsilon and theta chains) that associates with a tau subunit. This core dimerizes to form the POLIII' complex. PolIII' associates with the gamma complex (composed of gamma, delta, delta', psi and chi chains) and with the beta chain to form the complete DNA polymerase III complex.</text>
</comment>
<feature type="transmembrane region" description="Helical" evidence="3">
    <location>
        <begin position="52"/>
        <end position="78"/>
    </location>
</feature>
<evidence type="ECO:0000259" key="4">
    <source>
        <dbReference type="SMART" id="SM00479"/>
    </source>
</evidence>
<evidence type="ECO:0000313" key="7">
    <source>
        <dbReference type="Proteomes" id="UP000248798"/>
    </source>
</evidence>
<evidence type="ECO:0000256" key="1">
    <source>
        <dbReference type="ARBA" id="ARBA00025483"/>
    </source>
</evidence>
<dbReference type="OrthoDB" id="9804290at2"/>
<reference evidence="6 7" key="1">
    <citation type="submission" date="2018-06" db="EMBL/GenBank/DDBJ databases">
        <title>Complete Genome Sequence of Desulfobacter hydrogenophilus (DSM3380).</title>
        <authorList>
            <person name="Marietou A."/>
            <person name="Schreiber L."/>
            <person name="Marshall I."/>
            <person name="Jorgensen B."/>
        </authorList>
    </citation>
    <scope>NUCLEOTIDE SEQUENCE [LARGE SCALE GENOMIC DNA]</scope>
    <source>
        <strain evidence="6 7">DSM 3380</strain>
    </source>
</reference>
<evidence type="ECO:0000256" key="3">
    <source>
        <dbReference type="SAM" id="Phobius"/>
    </source>
</evidence>
<dbReference type="NCBIfam" id="TIGR00573">
    <property type="entry name" value="dnaq"/>
    <property type="match status" value="1"/>
</dbReference>
<dbReference type="Proteomes" id="UP000293902">
    <property type="component" value="Chromosome"/>
</dbReference>
<dbReference type="GO" id="GO:0003887">
    <property type="term" value="F:DNA-directed DNA polymerase activity"/>
    <property type="evidence" value="ECO:0007669"/>
    <property type="project" value="InterPro"/>
</dbReference>
<dbReference type="Pfam" id="PF00929">
    <property type="entry name" value="RNase_T"/>
    <property type="match status" value="1"/>
</dbReference>
<keyword evidence="3" id="KW-0812">Transmembrane</keyword>
<name>A0A328F946_9BACT</name>
<dbReference type="PANTHER" id="PTHR30231">
    <property type="entry name" value="DNA POLYMERASE III SUBUNIT EPSILON"/>
    <property type="match status" value="1"/>
</dbReference>
<dbReference type="FunFam" id="3.30.420.10:FF:000045">
    <property type="entry name" value="3'-5' exonuclease DinG"/>
    <property type="match status" value="1"/>
</dbReference>
<dbReference type="InterPro" id="IPR006054">
    <property type="entry name" value="DnaQ"/>
</dbReference>
<comment type="function">
    <text evidence="1">DNA polymerase III is a complex, multichain enzyme responsible for most of the replicative synthesis in bacteria. The epsilon subunit contain the editing function and is a proofreading 3'-5' exonuclease.</text>
</comment>
<dbReference type="PANTHER" id="PTHR30231:SF41">
    <property type="entry name" value="DNA POLYMERASE III SUBUNIT EPSILON"/>
    <property type="match status" value="1"/>
</dbReference>
<dbReference type="EMBL" id="QLNI01000079">
    <property type="protein sequence ID" value="RAL99931.1"/>
    <property type="molecule type" value="Genomic_DNA"/>
</dbReference>
<gene>
    <name evidence="6" type="ORF">DO021_21750</name>
    <name evidence="5" type="ORF">EYB58_10810</name>
</gene>
<feature type="transmembrane region" description="Helical" evidence="3">
    <location>
        <begin position="9"/>
        <end position="32"/>
    </location>
</feature>
<dbReference type="GO" id="GO:0003677">
    <property type="term" value="F:DNA binding"/>
    <property type="evidence" value="ECO:0007669"/>
    <property type="project" value="InterPro"/>
</dbReference>
<organism evidence="6 7">
    <name type="scientific">Desulfobacter hydrogenophilus</name>
    <dbReference type="NCBI Taxonomy" id="2291"/>
    <lineage>
        <taxon>Bacteria</taxon>
        <taxon>Pseudomonadati</taxon>
        <taxon>Thermodesulfobacteriota</taxon>
        <taxon>Desulfobacteria</taxon>
        <taxon>Desulfobacterales</taxon>
        <taxon>Desulfobacteraceae</taxon>
        <taxon>Desulfobacter</taxon>
    </lineage>
</organism>
<dbReference type="CDD" id="cd06127">
    <property type="entry name" value="DEDDh"/>
    <property type="match status" value="1"/>
</dbReference>
<feature type="domain" description="Exonuclease" evidence="4">
    <location>
        <begin position="491"/>
        <end position="658"/>
    </location>
</feature>
<dbReference type="InterPro" id="IPR012337">
    <property type="entry name" value="RNaseH-like_sf"/>
</dbReference>